<dbReference type="AlphaFoldDB" id="A0A679ETQ0"/>
<dbReference type="Pfam" id="PF00329">
    <property type="entry name" value="Complex1_30kDa"/>
    <property type="match status" value="1"/>
</dbReference>
<dbReference type="SUPFAM" id="SSF143243">
    <property type="entry name" value="Nqo5-like"/>
    <property type="match status" value="1"/>
</dbReference>
<feature type="domain" description="NADH:ubiquinone oxidoreductase 30kDa subunit" evidence="3">
    <location>
        <begin position="28"/>
        <end position="156"/>
    </location>
</feature>
<evidence type="ECO:0000256" key="1">
    <source>
        <dbReference type="ARBA" id="ARBA00007569"/>
    </source>
</evidence>
<dbReference type="InterPro" id="IPR037232">
    <property type="entry name" value="NADH_quin_OxRdtase_su_C/D-like"/>
</dbReference>
<evidence type="ECO:0000256" key="2">
    <source>
        <dbReference type="ARBA" id="ARBA00022448"/>
    </source>
</evidence>
<dbReference type="InterPro" id="IPR001268">
    <property type="entry name" value="NADH_UbQ_OxRdtase_30kDa_su"/>
</dbReference>
<dbReference type="GO" id="GO:0008137">
    <property type="term" value="F:NADH dehydrogenase (ubiquinone) activity"/>
    <property type="evidence" value="ECO:0007669"/>
    <property type="project" value="InterPro"/>
</dbReference>
<dbReference type="GeneID" id="43959881"/>
<dbReference type="HAMAP" id="MF_01357">
    <property type="entry name" value="NDH1_NuoC"/>
    <property type="match status" value="1"/>
</dbReference>
<dbReference type="PANTHER" id="PTHR10884:SF14">
    <property type="entry name" value="NADH DEHYDROGENASE [UBIQUINONE] IRON-SULFUR PROTEIN 3, MITOCHONDRIAL"/>
    <property type="match status" value="1"/>
</dbReference>
<name>A0A679ETQ0_LEUMA</name>
<organism evidence="4">
    <name type="scientific">Leucocryptos marina</name>
    <name type="common">Marine flagellate</name>
    <name type="synonym">Bodo marinus</name>
    <dbReference type="NCBI Taxonomy" id="299206"/>
    <lineage>
        <taxon>Eukaryota</taxon>
        <taxon>Cryptophyceae</taxon>
        <taxon>Kathablepharidacea</taxon>
        <taxon>Katablepharidaceae</taxon>
        <taxon>Leucocryptos</taxon>
    </lineage>
</organism>
<dbReference type="RefSeq" id="YP_009730049.1">
    <property type="nucleotide sequence ID" value="NC_045933.1"/>
</dbReference>
<keyword evidence="4" id="KW-0496">Mitochondrion</keyword>
<dbReference type="Gene3D" id="3.30.460.80">
    <property type="entry name" value="NADH:ubiquinone oxidoreductase, 30kDa subunit"/>
    <property type="match status" value="1"/>
</dbReference>
<gene>
    <name evidence="4" type="primary">nad9</name>
</gene>
<dbReference type="NCBIfam" id="TIGR01961">
    <property type="entry name" value="NuoC_fam"/>
    <property type="match status" value="1"/>
</dbReference>
<keyword evidence="2" id="KW-0813">Transport</keyword>
<accession>A0A679ETQ0</accession>
<geneLocation type="mitochondrion" evidence="4"/>
<dbReference type="InterPro" id="IPR010218">
    <property type="entry name" value="NADH_DH_suC"/>
</dbReference>
<reference evidence="4" key="1">
    <citation type="submission" date="2019-12" db="EMBL/GenBank/DDBJ databases">
        <title>Mitochondrial genomes of Hemiarma marina and Leucocryptos marina revised the evolution of cytochrome c maturation in Cryptista.</title>
        <authorList>
            <person name="Nishimura Y."/>
            <person name="Kume K."/>
            <person name="Sonehara K."/>
            <person name="Tanifuji G."/>
            <person name="Shiratori T."/>
            <person name="Ishida K."/>
            <person name="Hashimoto T."/>
            <person name="Inagaki Y."/>
            <person name="Ohkuma M."/>
        </authorList>
    </citation>
    <scope>NUCLEOTIDE SEQUENCE</scope>
    <source>
        <strain evidence="4">NIES-1335</strain>
    </source>
</reference>
<evidence type="ECO:0000313" key="4">
    <source>
        <dbReference type="EMBL" id="BBQ05379.1"/>
    </source>
</evidence>
<sequence>MNLTTSNFLQYLTTKFNNKDIQDKSLCLTVRPDNLYTIFQFLKNSWVSKYKILIDITAVHYPSLIKRGDSMYEFVVVYCLLSTDYNQRIIIECLLKDSLEYVPSITNIYPNASWYERETYDMFGILFYGNKDLRRILTDYGFEGFPLRKDFPLSGYVEARYCEKSKRVILENLSLTQTNRTFDFESPWKIDS</sequence>
<comment type="similarity">
    <text evidence="1">Belongs to the complex I 30 kDa subunit family.</text>
</comment>
<dbReference type="EMBL" id="LC515368">
    <property type="protein sequence ID" value="BBQ05379.1"/>
    <property type="molecule type" value="Genomic_DNA"/>
</dbReference>
<evidence type="ECO:0000259" key="3">
    <source>
        <dbReference type="Pfam" id="PF00329"/>
    </source>
</evidence>
<proteinExistence type="inferred from homology"/>
<protein>
    <submittedName>
        <fullName evidence="4">NADH dehydrogenase subunit 9</fullName>
    </submittedName>
</protein>
<dbReference type="GO" id="GO:0016651">
    <property type="term" value="F:oxidoreductase activity, acting on NAD(P)H"/>
    <property type="evidence" value="ECO:0007669"/>
    <property type="project" value="InterPro"/>
</dbReference>
<dbReference type="PANTHER" id="PTHR10884">
    <property type="entry name" value="NADH DEHYDROGENASE UBIQUINONE IRON-SULFUR PROTEIN 3"/>
    <property type="match status" value="1"/>
</dbReference>